<accession>A0A4U0P786</accession>
<organism evidence="1 2">
    <name type="scientific">Chitiniphilus eburneus</name>
    <dbReference type="NCBI Taxonomy" id="2571148"/>
    <lineage>
        <taxon>Bacteria</taxon>
        <taxon>Pseudomonadati</taxon>
        <taxon>Pseudomonadota</taxon>
        <taxon>Betaproteobacteria</taxon>
        <taxon>Neisseriales</taxon>
        <taxon>Chitinibacteraceae</taxon>
        <taxon>Chitiniphilus</taxon>
    </lineage>
</organism>
<dbReference type="Proteomes" id="UP000310016">
    <property type="component" value="Unassembled WGS sequence"/>
</dbReference>
<dbReference type="OrthoDB" id="9129665at2"/>
<evidence type="ECO:0000313" key="1">
    <source>
        <dbReference type="EMBL" id="TJZ62602.1"/>
    </source>
</evidence>
<evidence type="ECO:0000313" key="2">
    <source>
        <dbReference type="Proteomes" id="UP000310016"/>
    </source>
</evidence>
<evidence type="ECO:0008006" key="3">
    <source>
        <dbReference type="Google" id="ProtNLM"/>
    </source>
</evidence>
<dbReference type="PROSITE" id="PS51257">
    <property type="entry name" value="PROKAR_LIPOPROTEIN"/>
    <property type="match status" value="1"/>
</dbReference>
<reference evidence="1 2" key="1">
    <citation type="submission" date="2019-04" db="EMBL/GenBank/DDBJ databases">
        <title>Chitiniphilus eburnea sp. nov., a novel chitinolytic bacterium isolated from aquaculture sludge.</title>
        <authorList>
            <person name="Sheng M."/>
        </authorList>
    </citation>
    <scope>NUCLEOTIDE SEQUENCE [LARGE SCALE GENOMIC DNA]</scope>
    <source>
        <strain evidence="1 2">HX-2-15</strain>
    </source>
</reference>
<dbReference type="EMBL" id="SUMF01000065">
    <property type="protein sequence ID" value="TJZ62602.1"/>
    <property type="molecule type" value="Genomic_DNA"/>
</dbReference>
<dbReference type="RefSeq" id="WP_136775162.1">
    <property type="nucleotide sequence ID" value="NZ_CP156074.1"/>
</dbReference>
<gene>
    <name evidence="1" type="ORF">FAZ21_19845</name>
</gene>
<sequence length="155" mass="16755">MNKLLPLLLSLALLAGCGTVKKWVYGDPPRTDLRGLRVLVDTDANNNTATAMDIVLVYSANGIAMLPKTGPDWFTQKTALLATLGPKVDVVSLQLPPAAVVDPVLLPKRYRDAVGIYAFPNYIDAKGQPVLDLTWFNKPTLRLRAADIQASEGSP</sequence>
<comment type="caution">
    <text evidence="1">The sequence shown here is derived from an EMBL/GenBank/DDBJ whole genome shotgun (WGS) entry which is preliminary data.</text>
</comment>
<protein>
    <recommendedName>
        <fullName evidence="3">Type VI secretion system lipoprotein TssJ</fullName>
    </recommendedName>
</protein>
<name>A0A4U0P786_9NEIS</name>
<dbReference type="AlphaFoldDB" id="A0A4U0P786"/>
<proteinExistence type="predicted"/>
<keyword evidence="2" id="KW-1185">Reference proteome</keyword>